<feature type="compositionally biased region" description="Polar residues" evidence="2">
    <location>
        <begin position="147"/>
        <end position="162"/>
    </location>
</feature>
<proteinExistence type="predicted"/>
<feature type="region of interest" description="Disordered" evidence="2">
    <location>
        <begin position="466"/>
        <end position="579"/>
    </location>
</feature>
<dbReference type="AlphaFoldDB" id="A0A6A5ZB29"/>
<organism evidence="3 4">
    <name type="scientific">Lophiotrema nucula</name>
    <dbReference type="NCBI Taxonomy" id="690887"/>
    <lineage>
        <taxon>Eukaryota</taxon>
        <taxon>Fungi</taxon>
        <taxon>Dikarya</taxon>
        <taxon>Ascomycota</taxon>
        <taxon>Pezizomycotina</taxon>
        <taxon>Dothideomycetes</taxon>
        <taxon>Pleosporomycetidae</taxon>
        <taxon>Pleosporales</taxon>
        <taxon>Lophiotremataceae</taxon>
        <taxon>Lophiotrema</taxon>
    </lineage>
</organism>
<feature type="compositionally biased region" description="Polar residues" evidence="2">
    <location>
        <begin position="103"/>
        <end position="126"/>
    </location>
</feature>
<feature type="compositionally biased region" description="Basic residues" evidence="2">
    <location>
        <begin position="566"/>
        <end position="575"/>
    </location>
</feature>
<feature type="coiled-coil region" evidence="1">
    <location>
        <begin position="700"/>
        <end position="731"/>
    </location>
</feature>
<evidence type="ECO:0000313" key="3">
    <source>
        <dbReference type="EMBL" id="KAF2115598.1"/>
    </source>
</evidence>
<reference evidence="3" key="1">
    <citation type="journal article" date="2020" name="Stud. Mycol.">
        <title>101 Dothideomycetes genomes: a test case for predicting lifestyles and emergence of pathogens.</title>
        <authorList>
            <person name="Haridas S."/>
            <person name="Albert R."/>
            <person name="Binder M."/>
            <person name="Bloem J."/>
            <person name="Labutti K."/>
            <person name="Salamov A."/>
            <person name="Andreopoulos B."/>
            <person name="Baker S."/>
            <person name="Barry K."/>
            <person name="Bills G."/>
            <person name="Bluhm B."/>
            <person name="Cannon C."/>
            <person name="Castanera R."/>
            <person name="Culley D."/>
            <person name="Daum C."/>
            <person name="Ezra D."/>
            <person name="Gonzalez J."/>
            <person name="Henrissat B."/>
            <person name="Kuo A."/>
            <person name="Liang C."/>
            <person name="Lipzen A."/>
            <person name="Lutzoni F."/>
            <person name="Magnuson J."/>
            <person name="Mondo S."/>
            <person name="Nolan M."/>
            <person name="Ohm R."/>
            <person name="Pangilinan J."/>
            <person name="Park H.-J."/>
            <person name="Ramirez L."/>
            <person name="Alfaro M."/>
            <person name="Sun H."/>
            <person name="Tritt A."/>
            <person name="Yoshinaga Y."/>
            <person name="Zwiers L.-H."/>
            <person name="Turgeon B."/>
            <person name="Goodwin S."/>
            <person name="Spatafora J."/>
            <person name="Crous P."/>
            <person name="Grigoriev I."/>
        </authorList>
    </citation>
    <scope>NUCLEOTIDE SEQUENCE</scope>
    <source>
        <strain evidence="3">CBS 627.86</strain>
    </source>
</reference>
<dbReference type="EMBL" id="ML977322">
    <property type="protein sequence ID" value="KAF2115598.1"/>
    <property type="molecule type" value="Genomic_DNA"/>
</dbReference>
<evidence type="ECO:0000313" key="4">
    <source>
        <dbReference type="Proteomes" id="UP000799770"/>
    </source>
</evidence>
<name>A0A6A5ZB29_9PLEO</name>
<feature type="region of interest" description="Disordered" evidence="2">
    <location>
        <begin position="278"/>
        <end position="431"/>
    </location>
</feature>
<protein>
    <submittedName>
        <fullName evidence="3">Uncharacterized protein</fullName>
    </submittedName>
</protein>
<sequence length="744" mass="81752">MPWSMWISDHSWFLSSHLRTAAMGQPTRPIDLLTLTSSAEGWNSTIPSSEHATTGSIQIPIAAPCTKVRPSILPLSRLCDDDKPVSQSDAHLNQEDTCKDGSTAGSTNPSISDMATAQHHLQSAEQQGRPVLMRAGGTHDPSRRKTLQTVSELSSPTQSLPEWTSGSSTVTNNSSQTSADTLRNGIPIRSTASEDQQRTLPNNNGKLRPRSTGFEKSVQPRPSILITSPDDVPIQPVRRSMTAPLNMGQRVLQSAAHESKDGARSGANRLSVSFAFRSKSRKEDASISTDKRRYSGPVESHSSASHVTNVNPQKMGQSNNHLGLQLKHSGSVQERRDRERARREQAAVEAQTRRSAGRRISVGSASTLPSMSPLPLTKPTPAHTGARMSQQQLLQNSRSMNRNRPSRYLDKRTSTGQLQKQTDKRTGNDIDAQLLKGASTANMNVGRRASNPNMLNQQEIPGKALYSASNPKRSSRVLSQHSPMPLILGSPTSMSFSTPQSPTQYPFPRPPSGAFSDGRTSRSMTQSHNAPTRTSSAHSNTSAASSKSNISRHSNKSRQSSTSRSSNHRRSRRQQRGVTQEHLDALAALTAPAPSPSANMTPESLTLLESQQKIVDEKIRRQSVASERALRISLARERSQSRGSQAGSRISHGGAENTRVTATDNAPLDEKQYAGMAPESVRLLREREKLLRWKAEREKVEFEKRERDKIRERVKRANEMEEARSRSLKEERKEGRGCCGLFGK</sequence>
<accession>A0A6A5ZB29</accession>
<feature type="region of interest" description="Disordered" evidence="2">
    <location>
        <begin position="82"/>
        <end position="236"/>
    </location>
</feature>
<keyword evidence="1" id="KW-0175">Coiled coil</keyword>
<feature type="region of interest" description="Disordered" evidence="2">
    <location>
        <begin position="635"/>
        <end position="674"/>
    </location>
</feature>
<gene>
    <name evidence="3" type="ORF">BDV96DRAFT_574167</name>
</gene>
<feature type="compositionally biased region" description="Low complexity" evidence="2">
    <location>
        <begin position="164"/>
        <end position="178"/>
    </location>
</feature>
<feature type="compositionally biased region" description="Polar residues" evidence="2">
    <location>
        <begin position="467"/>
        <end position="482"/>
    </location>
</feature>
<feature type="compositionally biased region" description="Polar residues" evidence="2">
    <location>
        <begin position="300"/>
        <end position="332"/>
    </location>
</feature>
<dbReference type="Proteomes" id="UP000799770">
    <property type="component" value="Unassembled WGS sequence"/>
</dbReference>
<feature type="compositionally biased region" description="Basic and acidic residues" evidence="2">
    <location>
        <begin position="281"/>
        <end position="293"/>
    </location>
</feature>
<feature type="compositionally biased region" description="Basic and acidic residues" evidence="2">
    <location>
        <begin position="333"/>
        <end position="346"/>
    </location>
</feature>
<keyword evidence="4" id="KW-1185">Reference proteome</keyword>
<feature type="compositionally biased region" description="Low complexity" evidence="2">
    <location>
        <begin position="532"/>
        <end position="565"/>
    </location>
</feature>
<evidence type="ECO:0000256" key="1">
    <source>
        <dbReference type="SAM" id="Coils"/>
    </source>
</evidence>
<feature type="compositionally biased region" description="Polar residues" evidence="2">
    <location>
        <begin position="490"/>
        <end position="504"/>
    </location>
</feature>
<feature type="compositionally biased region" description="Polar residues" evidence="2">
    <location>
        <begin position="190"/>
        <end position="205"/>
    </location>
</feature>
<feature type="compositionally biased region" description="Polar residues" evidence="2">
    <location>
        <begin position="521"/>
        <end position="531"/>
    </location>
</feature>
<dbReference type="OrthoDB" id="3800939at2759"/>
<evidence type="ECO:0000256" key="2">
    <source>
        <dbReference type="SAM" id="MobiDB-lite"/>
    </source>
</evidence>